<protein>
    <recommendedName>
        <fullName evidence="6">Ras family protein</fullName>
    </recommendedName>
</protein>
<proteinExistence type="predicted"/>
<keyword evidence="5" id="KW-1185">Reference proteome</keyword>
<evidence type="ECO:0000313" key="5">
    <source>
        <dbReference type="Proteomes" id="UP001303046"/>
    </source>
</evidence>
<dbReference type="InterPro" id="IPR001806">
    <property type="entry name" value="Small_GTPase"/>
</dbReference>
<dbReference type="Proteomes" id="UP001303046">
    <property type="component" value="Unassembled WGS sequence"/>
</dbReference>
<evidence type="ECO:0000313" key="4">
    <source>
        <dbReference type="EMBL" id="KAK6740504.1"/>
    </source>
</evidence>
<dbReference type="SUPFAM" id="SSF52540">
    <property type="entry name" value="P-loop containing nucleoside triphosphate hydrolases"/>
    <property type="match status" value="1"/>
</dbReference>
<keyword evidence="1" id="KW-0547">Nucleotide-binding</keyword>
<gene>
    <name evidence="4" type="primary">Necator_chrIII.g9533</name>
    <name evidence="4" type="ORF">RB195_008768</name>
</gene>
<dbReference type="PANTHER" id="PTHR24072">
    <property type="entry name" value="RHO FAMILY GTPASE"/>
    <property type="match status" value="1"/>
</dbReference>
<feature type="region of interest" description="Disordered" evidence="3">
    <location>
        <begin position="237"/>
        <end position="281"/>
    </location>
</feature>
<feature type="compositionally biased region" description="Basic and acidic residues" evidence="3">
    <location>
        <begin position="252"/>
        <end position="281"/>
    </location>
</feature>
<evidence type="ECO:0000256" key="1">
    <source>
        <dbReference type="ARBA" id="ARBA00022741"/>
    </source>
</evidence>
<dbReference type="PROSITE" id="PS51419">
    <property type="entry name" value="RAB"/>
    <property type="match status" value="1"/>
</dbReference>
<dbReference type="SMART" id="SM00175">
    <property type="entry name" value="RAB"/>
    <property type="match status" value="1"/>
</dbReference>
<comment type="caution">
    <text evidence="4">The sequence shown here is derived from an EMBL/GenBank/DDBJ whole genome shotgun (WGS) entry which is preliminary data.</text>
</comment>
<sequence length="281" mass="32004">MQQVYTECVQINRLKVLVCGDRGVGKTALIHAFRDDYFTEDPDETGEMVCRMLYVQDRRTLFQMVELHANNLLPDDAHNARAIMLLFDDESPKTIMRIQKYWYSKINLYFSHVPLFLVRSKCDLRTSFNPANGVNLKNSVHAMRYLECSAKQMNGVKYVFLEILGAIKPEERTKEPDDCNLAMTPTQAMAAVACRVSSSGPMLRQMLVNARECLTNPAAFPDVKQSLDSYLPFNIFGSGPTPEESNKNNILKKLEENEKTAKEGSRKDSSRDADTNEKENR</sequence>
<dbReference type="SMART" id="SM00173">
    <property type="entry name" value="RAS"/>
    <property type="match status" value="1"/>
</dbReference>
<dbReference type="InterPro" id="IPR027417">
    <property type="entry name" value="P-loop_NTPase"/>
</dbReference>
<dbReference type="PRINTS" id="PR00449">
    <property type="entry name" value="RASTRNSFRMNG"/>
</dbReference>
<evidence type="ECO:0000256" key="3">
    <source>
        <dbReference type="SAM" id="MobiDB-lite"/>
    </source>
</evidence>
<dbReference type="Gene3D" id="3.40.50.300">
    <property type="entry name" value="P-loop containing nucleotide triphosphate hydrolases"/>
    <property type="match status" value="1"/>
</dbReference>
<keyword evidence="2" id="KW-0342">GTP-binding</keyword>
<dbReference type="Pfam" id="PF00071">
    <property type="entry name" value="Ras"/>
    <property type="match status" value="1"/>
</dbReference>
<evidence type="ECO:0000256" key="2">
    <source>
        <dbReference type="ARBA" id="ARBA00023134"/>
    </source>
</evidence>
<dbReference type="SMART" id="SM00174">
    <property type="entry name" value="RHO"/>
    <property type="match status" value="1"/>
</dbReference>
<name>A0ABR1CQA9_NECAM</name>
<reference evidence="4 5" key="1">
    <citation type="submission" date="2023-08" db="EMBL/GenBank/DDBJ databases">
        <title>A Necator americanus chromosomal reference genome.</title>
        <authorList>
            <person name="Ilik V."/>
            <person name="Petrzelkova K.J."/>
            <person name="Pardy F."/>
            <person name="Fuh T."/>
            <person name="Niatou-Singa F.S."/>
            <person name="Gouil Q."/>
            <person name="Baker L."/>
            <person name="Ritchie M.E."/>
            <person name="Jex A.R."/>
            <person name="Gazzola D."/>
            <person name="Li H."/>
            <person name="Toshio Fujiwara R."/>
            <person name="Zhan B."/>
            <person name="Aroian R.V."/>
            <person name="Pafco B."/>
            <person name="Schwarz E.M."/>
        </authorList>
    </citation>
    <scope>NUCLEOTIDE SEQUENCE [LARGE SCALE GENOMIC DNA]</scope>
    <source>
        <strain evidence="4 5">Aroian</strain>
        <tissue evidence="4">Whole animal</tissue>
    </source>
</reference>
<dbReference type="InterPro" id="IPR003578">
    <property type="entry name" value="Small_GTPase_Rho"/>
</dbReference>
<accession>A0ABR1CQA9</accession>
<evidence type="ECO:0008006" key="6">
    <source>
        <dbReference type="Google" id="ProtNLM"/>
    </source>
</evidence>
<organism evidence="4 5">
    <name type="scientific">Necator americanus</name>
    <name type="common">Human hookworm</name>
    <dbReference type="NCBI Taxonomy" id="51031"/>
    <lineage>
        <taxon>Eukaryota</taxon>
        <taxon>Metazoa</taxon>
        <taxon>Ecdysozoa</taxon>
        <taxon>Nematoda</taxon>
        <taxon>Chromadorea</taxon>
        <taxon>Rhabditida</taxon>
        <taxon>Rhabditina</taxon>
        <taxon>Rhabditomorpha</taxon>
        <taxon>Strongyloidea</taxon>
        <taxon>Ancylostomatidae</taxon>
        <taxon>Bunostominae</taxon>
        <taxon>Necator</taxon>
    </lineage>
</organism>
<dbReference type="EMBL" id="JAVFWL010000003">
    <property type="protein sequence ID" value="KAK6740504.1"/>
    <property type="molecule type" value="Genomic_DNA"/>
</dbReference>